<reference evidence="3 4" key="2">
    <citation type="submission" date="2018-12" db="EMBL/GenBank/DDBJ databases">
        <title>Rhizobacter gummiphilus sp. nov., a rubber-degrading bacterium isolated from the soil of a botanical garden in Japan.</title>
        <authorList>
            <person name="Shunsuke S.S."/>
        </authorList>
    </citation>
    <scope>NUCLEOTIDE SEQUENCE [LARGE SCALE GENOMIC DNA]</scope>
    <source>
        <strain evidence="3 4">S-16</strain>
    </source>
</reference>
<dbReference type="InterPro" id="IPR008279">
    <property type="entry name" value="PEP-util_enz_mobile_dom"/>
</dbReference>
<dbReference type="RefSeq" id="WP_124543153.1">
    <property type="nucleotide sequence ID" value="NZ_QUSW01000009.1"/>
</dbReference>
<accession>A0A3N7HM88</accession>
<dbReference type="Proteomes" id="UP000267464">
    <property type="component" value="Unassembled WGS sequence"/>
</dbReference>
<gene>
    <name evidence="3" type="ORF">DZC73_25175</name>
</gene>
<keyword evidence="3" id="KW-0418">Kinase</keyword>
<dbReference type="Pfam" id="PF01326">
    <property type="entry name" value="PPDK_N"/>
    <property type="match status" value="2"/>
</dbReference>
<dbReference type="Gene3D" id="3.50.30.10">
    <property type="entry name" value="Phosphohistidine domain"/>
    <property type="match status" value="1"/>
</dbReference>
<dbReference type="Gene3D" id="3.30.1490.20">
    <property type="entry name" value="ATP-grasp fold, A domain"/>
    <property type="match status" value="1"/>
</dbReference>
<dbReference type="Gene3D" id="3.30.470.20">
    <property type="entry name" value="ATP-grasp fold, B domain"/>
    <property type="match status" value="2"/>
</dbReference>
<keyword evidence="4" id="KW-1185">Reference proteome</keyword>
<reference evidence="3 4" key="1">
    <citation type="submission" date="2018-08" db="EMBL/GenBank/DDBJ databases">
        <authorList>
            <person name="Khan S.A."/>
            <person name="Jeon C.O."/>
            <person name="Chun B.H."/>
            <person name="Jeong S.E."/>
        </authorList>
    </citation>
    <scope>NUCLEOTIDE SEQUENCE [LARGE SCALE GENOMIC DNA]</scope>
    <source>
        <strain evidence="3 4">S-16</strain>
    </source>
</reference>
<dbReference type="PANTHER" id="PTHR43615">
    <property type="entry name" value="PHOSPHOENOLPYRUVATE SYNTHASE-RELATED"/>
    <property type="match status" value="1"/>
</dbReference>
<sequence length="646" mass="68955">MPTAMSGKSGKYATLQALSGQLPIPAFFGLQEAQRARLWLNAEAIQAEAQAILHNIHFTAAAFLDRDLAQLDACAPLAWHPEADQVLLEWLAAAGLAPDAQLAVRSSASIEDGTVNSFAGVFDTVLHVSGLPALRAAIERVWRSSFSRRAAMERLRCGLLESPLSMTVIVQQMVAARWAGVAFSHDPVSAQAGMLIEAVPGLGEALVSGEVRASTAVLGDGVPRGSPALLAERAMLDSIRCLVQQAEAALGQPVDIEWAFDAETVWLLQARPITTLKRRDDHPACCDAVALYLAGDDELAPFKPLPDFAQYFRSKRRPLALLAQQHGVPAGSALLVRANADGFADPKAAASLLSQLHGGRVVLDFSAGVRQQILDAGDLPARLSELLTPELNIFTLRDYIKGEFGIITQPLATPPGQPRQVLCEYSADGLLALNRGSASTTSFHIDEDGQCDATGPAASLFSAAQRLQLFEVSSAAVDRFGQVQLEWVLDAGRLRLIDFSEVATLHLKPSGDGQRTVSPGYARGRTLLVLGDRELEDISIAATVSINHLPSAESLGPRMMQLLAQARAEGERPIIVSPRPYAALAALIPYAAGFVFEQSSLLCHLAILLREGQLPAIESAALFSQARQGEPVVIGATSEEHKEAMA</sequence>
<dbReference type="InterPro" id="IPR002192">
    <property type="entry name" value="PPDK_AMP/ATP-bd"/>
</dbReference>
<evidence type="ECO:0000259" key="2">
    <source>
        <dbReference type="Pfam" id="PF01326"/>
    </source>
</evidence>
<dbReference type="InterPro" id="IPR036637">
    <property type="entry name" value="Phosphohistidine_dom_sf"/>
</dbReference>
<proteinExistence type="predicted"/>
<dbReference type="SUPFAM" id="SSF52009">
    <property type="entry name" value="Phosphohistidine domain"/>
    <property type="match status" value="1"/>
</dbReference>
<comment type="caution">
    <text evidence="3">The sequence shown here is derived from an EMBL/GenBank/DDBJ whole genome shotgun (WGS) entry which is preliminary data.</text>
</comment>
<feature type="domain" description="Pyruvate phosphate dikinase AMP/ATP-binding" evidence="2">
    <location>
        <begin position="236"/>
        <end position="282"/>
    </location>
</feature>
<dbReference type="InterPro" id="IPR051549">
    <property type="entry name" value="PEP_Utilizing_Enz"/>
</dbReference>
<feature type="domain" description="Pyruvate phosphate dikinase AMP/ATP-binding" evidence="2">
    <location>
        <begin position="10"/>
        <end position="214"/>
    </location>
</feature>
<dbReference type="GO" id="GO:0016301">
    <property type="term" value="F:kinase activity"/>
    <property type="evidence" value="ECO:0007669"/>
    <property type="project" value="UniProtKB-KW"/>
</dbReference>
<organism evidence="3 4">
    <name type="scientific">Piscinibacter terrae</name>
    <dbReference type="NCBI Taxonomy" id="2496871"/>
    <lineage>
        <taxon>Bacteria</taxon>
        <taxon>Pseudomonadati</taxon>
        <taxon>Pseudomonadota</taxon>
        <taxon>Betaproteobacteria</taxon>
        <taxon>Burkholderiales</taxon>
        <taxon>Sphaerotilaceae</taxon>
        <taxon>Piscinibacter</taxon>
    </lineage>
</organism>
<name>A0A3N7HM88_9BURK</name>
<dbReference type="EMBL" id="QUSW01000009">
    <property type="protein sequence ID" value="RQP21741.1"/>
    <property type="molecule type" value="Genomic_DNA"/>
</dbReference>
<evidence type="ECO:0000259" key="1">
    <source>
        <dbReference type="Pfam" id="PF00391"/>
    </source>
</evidence>
<dbReference type="InterPro" id="IPR013815">
    <property type="entry name" value="ATP_grasp_subdomain_1"/>
</dbReference>
<keyword evidence="3" id="KW-0670">Pyruvate</keyword>
<feature type="domain" description="PEP-utilising enzyme mobile" evidence="1">
    <location>
        <begin position="573"/>
        <end position="636"/>
    </location>
</feature>
<dbReference type="GO" id="GO:0005524">
    <property type="term" value="F:ATP binding"/>
    <property type="evidence" value="ECO:0007669"/>
    <property type="project" value="InterPro"/>
</dbReference>
<evidence type="ECO:0000313" key="4">
    <source>
        <dbReference type="Proteomes" id="UP000267464"/>
    </source>
</evidence>
<keyword evidence="3" id="KW-0808">Transferase</keyword>
<dbReference type="PANTHER" id="PTHR43615:SF1">
    <property type="entry name" value="PPDK_N DOMAIN-CONTAINING PROTEIN"/>
    <property type="match status" value="1"/>
</dbReference>
<evidence type="ECO:0000313" key="3">
    <source>
        <dbReference type="EMBL" id="RQP21741.1"/>
    </source>
</evidence>
<dbReference type="AlphaFoldDB" id="A0A3N7HM88"/>
<dbReference type="SUPFAM" id="SSF56059">
    <property type="entry name" value="Glutathione synthetase ATP-binding domain-like"/>
    <property type="match status" value="1"/>
</dbReference>
<protein>
    <submittedName>
        <fullName evidence="3">Pyruvate, phosphate dikinase</fullName>
    </submittedName>
</protein>
<dbReference type="Pfam" id="PF00391">
    <property type="entry name" value="PEP-utilizers"/>
    <property type="match status" value="1"/>
</dbReference>